<evidence type="ECO:0000259" key="4">
    <source>
        <dbReference type="Pfam" id="PF17806"/>
    </source>
</evidence>
<evidence type="ECO:0000256" key="1">
    <source>
        <dbReference type="ARBA" id="ARBA00023002"/>
    </source>
</evidence>
<dbReference type="RefSeq" id="WP_012632760.1">
    <property type="nucleotide sequence ID" value="NC_011891.1"/>
</dbReference>
<gene>
    <name evidence="5" type="ordered locus">A2cp1_1475</name>
</gene>
<dbReference type="Proteomes" id="UP000007089">
    <property type="component" value="Chromosome"/>
</dbReference>
<keyword evidence="1" id="KW-0560">Oxidoreductase</keyword>
<dbReference type="Gene3D" id="3.30.9.10">
    <property type="entry name" value="D-Amino Acid Oxidase, subunit A, domain 2"/>
    <property type="match status" value="1"/>
</dbReference>
<evidence type="ECO:0000256" key="2">
    <source>
        <dbReference type="SAM" id="MobiDB-lite"/>
    </source>
</evidence>
<dbReference type="InterPro" id="IPR041117">
    <property type="entry name" value="SoxA_A3"/>
</dbReference>
<organism evidence="5 6">
    <name type="scientific">Anaeromyxobacter dehalogenans (strain ATCC BAA-258 / DSM 21875 / 2CP-1)</name>
    <dbReference type="NCBI Taxonomy" id="455488"/>
    <lineage>
        <taxon>Bacteria</taxon>
        <taxon>Pseudomonadati</taxon>
        <taxon>Myxococcota</taxon>
        <taxon>Myxococcia</taxon>
        <taxon>Myxococcales</taxon>
        <taxon>Cystobacterineae</taxon>
        <taxon>Anaeromyxobacteraceae</taxon>
        <taxon>Anaeromyxobacter</taxon>
    </lineage>
</organism>
<dbReference type="SUPFAM" id="SSF54373">
    <property type="entry name" value="FAD-linked reductases, C-terminal domain"/>
    <property type="match status" value="1"/>
</dbReference>
<dbReference type="Gene3D" id="1.10.10.1100">
    <property type="entry name" value="BFD-like [2Fe-2S]-binding domain"/>
    <property type="match status" value="1"/>
</dbReference>
<evidence type="ECO:0000259" key="3">
    <source>
        <dbReference type="Pfam" id="PF01266"/>
    </source>
</evidence>
<reference evidence="5" key="1">
    <citation type="submission" date="2009-01" db="EMBL/GenBank/DDBJ databases">
        <title>Complete sequence of Anaeromyxobacter dehalogenans 2CP-1.</title>
        <authorList>
            <consortium name="US DOE Joint Genome Institute"/>
            <person name="Lucas S."/>
            <person name="Copeland A."/>
            <person name="Lapidus A."/>
            <person name="Glavina del Rio T."/>
            <person name="Dalin E."/>
            <person name="Tice H."/>
            <person name="Bruce D."/>
            <person name="Goodwin L."/>
            <person name="Pitluck S."/>
            <person name="Saunders E."/>
            <person name="Brettin T."/>
            <person name="Detter J.C."/>
            <person name="Han C."/>
            <person name="Larimer F."/>
            <person name="Land M."/>
            <person name="Hauser L."/>
            <person name="Kyrpides N."/>
            <person name="Ovchinnikova G."/>
            <person name="Beliaev A.S."/>
            <person name="Richardson P."/>
        </authorList>
    </citation>
    <scope>NUCLEOTIDE SEQUENCE</scope>
    <source>
        <strain evidence="5">2CP-1</strain>
    </source>
</reference>
<feature type="compositionally biased region" description="Pro residues" evidence="2">
    <location>
        <begin position="109"/>
        <end position="121"/>
    </location>
</feature>
<dbReference type="Gene3D" id="3.50.50.60">
    <property type="entry name" value="FAD/NAD(P)-binding domain"/>
    <property type="match status" value="1"/>
</dbReference>
<evidence type="ECO:0000313" key="6">
    <source>
        <dbReference type="Proteomes" id="UP000007089"/>
    </source>
</evidence>
<dbReference type="GO" id="GO:0005737">
    <property type="term" value="C:cytoplasm"/>
    <property type="evidence" value="ECO:0007669"/>
    <property type="project" value="TreeGrafter"/>
</dbReference>
<dbReference type="KEGG" id="acp:A2cp1_1475"/>
<accession>B8JHB7</accession>
<dbReference type="PANTHER" id="PTHR13847:SF287">
    <property type="entry name" value="FAD-DEPENDENT OXIDOREDUCTASE DOMAIN-CONTAINING PROTEIN 1"/>
    <property type="match status" value="1"/>
</dbReference>
<proteinExistence type="predicted"/>
<feature type="domain" description="FAD dependent oxidoreductase" evidence="3">
    <location>
        <begin position="126"/>
        <end position="469"/>
    </location>
</feature>
<dbReference type="CDD" id="cd19946">
    <property type="entry name" value="GlpA-like_Fer2_BFD-like"/>
    <property type="match status" value="1"/>
</dbReference>
<dbReference type="Pfam" id="PF17806">
    <property type="entry name" value="SO_alpha_A3"/>
    <property type="match status" value="1"/>
</dbReference>
<dbReference type="EMBL" id="CP001359">
    <property type="protein sequence ID" value="ACL64819.1"/>
    <property type="molecule type" value="Genomic_DNA"/>
</dbReference>
<feature type="region of interest" description="Disordered" evidence="2">
    <location>
        <begin position="93"/>
        <end position="122"/>
    </location>
</feature>
<dbReference type="Pfam" id="PF01266">
    <property type="entry name" value="DAO"/>
    <property type="match status" value="1"/>
</dbReference>
<dbReference type="HOGENOM" id="CLU_007884_4_1_7"/>
<dbReference type="GO" id="GO:0016491">
    <property type="term" value="F:oxidoreductase activity"/>
    <property type="evidence" value="ECO:0007669"/>
    <property type="project" value="UniProtKB-KW"/>
</dbReference>
<keyword evidence="6" id="KW-1185">Reference proteome</keyword>
<name>B8JHB7_ANAD2</name>
<dbReference type="PANTHER" id="PTHR13847">
    <property type="entry name" value="SARCOSINE DEHYDROGENASE-RELATED"/>
    <property type="match status" value="1"/>
</dbReference>
<feature type="domain" description="SoxA A3" evidence="4">
    <location>
        <begin position="2"/>
        <end position="84"/>
    </location>
</feature>
<evidence type="ECO:0000313" key="5">
    <source>
        <dbReference type="EMBL" id="ACL64819.1"/>
    </source>
</evidence>
<dbReference type="AlphaFoldDB" id="B8JHB7"/>
<dbReference type="InterPro" id="IPR036188">
    <property type="entry name" value="FAD/NAD-bd_sf"/>
</dbReference>
<sequence length="500" mass="53785">MGKRLVCACEDVSLEEVRRAFAAGHRDLESVKRVTGLGTGPCQGKSCVTRVAQELLRLGATPAEIQPFTARTPVQPVPLAALAALDPAGLPLDDGVPLPPPAADASSGPPSPAAHPQPDPLPARADVVIVGGGIQGLAIAYELARRGVRDVLVLEQGYLNAGASGRNGGGVRAQWTTPTMIRLARRSLELCDRFAVEMGINVWFRRSGYLFLAPTAEQVTRIEKNAELHRREGLRTRVIGPDEALQVVPELDPRRFRAAAWNPDDGVVFPWPFLWGYASRAEALGAKVRTFTRVTGFDTAGARVTAVRTDRGRVACELVVVAAGAWSRDVAALAGVSLPNRPTRHEILVTEPLKPWLGPLVSVLGNGLYFSQSQRGEIVGGMGDPEEPEGVVQGSTLRFLARFARAAVETVPRLGEVKVIRQWAGCYDVTPDNNPVLGPAGFENFHQCSGFVGHGFMMAPAVAERYADWLAGRGKDEIFERFTLGRFESGAVAREDFIIG</sequence>
<dbReference type="InterPro" id="IPR006076">
    <property type="entry name" value="FAD-dep_OxRdtase"/>
</dbReference>
<dbReference type="InterPro" id="IPR041854">
    <property type="entry name" value="BFD-like_2Fe2S-bd_dom_sf"/>
</dbReference>
<protein>
    <submittedName>
        <fullName evidence="5">FAD dependent oxidoreductase</fullName>
    </submittedName>
</protein>
<dbReference type="SUPFAM" id="SSF51905">
    <property type="entry name" value="FAD/NAD(P)-binding domain"/>
    <property type="match status" value="1"/>
</dbReference>